<gene>
    <name evidence="2" type="ORF">LBV24_00870</name>
</gene>
<evidence type="ECO:0000256" key="1">
    <source>
        <dbReference type="SAM" id="SignalP"/>
    </source>
</evidence>
<accession>A0ABS7XWJ3</accession>
<dbReference type="EMBL" id="JAIUJS010000001">
    <property type="protein sequence ID" value="MCA0151746.1"/>
    <property type="molecule type" value="Genomic_DNA"/>
</dbReference>
<keyword evidence="1" id="KW-0732">Signal</keyword>
<dbReference type="RefSeq" id="WP_224476718.1">
    <property type="nucleotide sequence ID" value="NZ_JAIUJS010000001.1"/>
</dbReference>
<dbReference type="Proteomes" id="UP001198402">
    <property type="component" value="Unassembled WGS sequence"/>
</dbReference>
<protein>
    <recommendedName>
        <fullName evidence="4">Lipocalin-like domain-containing protein</fullName>
    </recommendedName>
</protein>
<feature type="signal peptide" evidence="1">
    <location>
        <begin position="1"/>
        <end position="22"/>
    </location>
</feature>
<evidence type="ECO:0000313" key="3">
    <source>
        <dbReference type="Proteomes" id="UP001198402"/>
    </source>
</evidence>
<organism evidence="2 3">
    <name type="scientific">Winogradskyella vincentii</name>
    <dbReference type="NCBI Taxonomy" id="2877122"/>
    <lineage>
        <taxon>Bacteria</taxon>
        <taxon>Pseudomonadati</taxon>
        <taxon>Bacteroidota</taxon>
        <taxon>Flavobacteriia</taxon>
        <taxon>Flavobacteriales</taxon>
        <taxon>Flavobacteriaceae</taxon>
        <taxon>Winogradskyella</taxon>
    </lineage>
</organism>
<sequence length="146" mass="16602">MRYTILLKCVVFCMLFVNTTCDDDVVEVPETECDQFAIADNSLYQGAQSDFYQIVSAEVVEDCLNFEVSASGCSGDTWEFLLLSSEEVMESFPVQRNIKLILINQEACLAVFTKEVSFDLTDLQVEGENEIIFNLQDYEDSISYTY</sequence>
<keyword evidence="3" id="KW-1185">Reference proteome</keyword>
<comment type="caution">
    <text evidence="2">The sequence shown here is derived from an EMBL/GenBank/DDBJ whole genome shotgun (WGS) entry which is preliminary data.</text>
</comment>
<name>A0ABS7XWJ3_9FLAO</name>
<reference evidence="3" key="1">
    <citation type="submission" date="2023-07" db="EMBL/GenBank/DDBJ databases">
        <authorList>
            <person name="Yue Y."/>
        </authorList>
    </citation>
    <scope>NUCLEOTIDE SEQUENCE [LARGE SCALE GENOMIC DNA]</scope>
    <source>
        <strain evidence="3">2Y89</strain>
    </source>
</reference>
<feature type="chain" id="PRO_5046348067" description="Lipocalin-like domain-containing protein" evidence="1">
    <location>
        <begin position="23"/>
        <end position="146"/>
    </location>
</feature>
<evidence type="ECO:0008006" key="4">
    <source>
        <dbReference type="Google" id="ProtNLM"/>
    </source>
</evidence>
<proteinExistence type="predicted"/>
<evidence type="ECO:0000313" key="2">
    <source>
        <dbReference type="EMBL" id="MCA0151746.1"/>
    </source>
</evidence>